<feature type="transmembrane region" description="Helical" evidence="1">
    <location>
        <begin position="6"/>
        <end position="24"/>
    </location>
</feature>
<organism evidence="2 3">
    <name type="scientific">Natrinema salaciae</name>
    <dbReference type="NCBI Taxonomy" id="1186196"/>
    <lineage>
        <taxon>Archaea</taxon>
        <taxon>Methanobacteriati</taxon>
        <taxon>Methanobacteriota</taxon>
        <taxon>Stenosarchaea group</taxon>
        <taxon>Halobacteria</taxon>
        <taxon>Halobacteriales</taxon>
        <taxon>Natrialbaceae</taxon>
        <taxon>Natrinema</taxon>
    </lineage>
</organism>
<keyword evidence="1" id="KW-0812">Transmembrane</keyword>
<feature type="transmembrane region" description="Helical" evidence="1">
    <location>
        <begin position="66"/>
        <end position="86"/>
    </location>
</feature>
<feature type="transmembrane region" description="Helical" evidence="1">
    <location>
        <begin position="36"/>
        <end position="54"/>
    </location>
</feature>
<name>A0A1H9QIC6_9EURY</name>
<evidence type="ECO:0000313" key="2">
    <source>
        <dbReference type="EMBL" id="SER60311.1"/>
    </source>
</evidence>
<evidence type="ECO:0000256" key="1">
    <source>
        <dbReference type="SAM" id="Phobius"/>
    </source>
</evidence>
<gene>
    <name evidence="2" type="ORF">SAMN04489841_4203</name>
</gene>
<dbReference type="RefSeq" id="WP_090621336.1">
    <property type="nucleotide sequence ID" value="NZ_FOFD01000006.1"/>
</dbReference>
<dbReference type="AlphaFoldDB" id="A0A1H9QIC6"/>
<keyword evidence="1" id="KW-1133">Transmembrane helix</keyword>
<dbReference type="EMBL" id="FOFD01000006">
    <property type="protein sequence ID" value="SER60311.1"/>
    <property type="molecule type" value="Genomic_DNA"/>
</dbReference>
<keyword evidence="3" id="KW-1185">Reference proteome</keyword>
<proteinExistence type="predicted"/>
<dbReference type="Proteomes" id="UP000199114">
    <property type="component" value="Unassembled WGS sequence"/>
</dbReference>
<reference evidence="3" key="1">
    <citation type="submission" date="2016-10" db="EMBL/GenBank/DDBJ databases">
        <authorList>
            <person name="Varghese N."/>
            <person name="Submissions S."/>
        </authorList>
    </citation>
    <scope>NUCLEOTIDE SEQUENCE [LARGE SCALE GENOMIC DNA]</scope>
    <source>
        <strain evidence="3">DSM 25055</strain>
    </source>
</reference>
<evidence type="ECO:0000313" key="3">
    <source>
        <dbReference type="Proteomes" id="UP000199114"/>
    </source>
</evidence>
<sequence length="87" mass="8916">MREALLYQTSIAICGGALGIRGLATLGPSGGTLVPLLQAIAGIGMVATVIYDVAVVDEPVVPDERIVWFVALCALVVIITGVLPLVT</sequence>
<dbReference type="STRING" id="1186196.SAMN04489841_4203"/>
<keyword evidence="1" id="KW-0472">Membrane</keyword>
<protein>
    <submittedName>
        <fullName evidence="2">Uncharacterized protein</fullName>
    </submittedName>
</protein>
<accession>A0A1H9QIC6</accession>